<dbReference type="GO" id="GO:0005509">
    <property type="term" value="F:calcium ion binding"/>
    <property type="evidence" value="ECO:0007669"/>
    <property type="project" value="InterPro"/>
</dbReference>
<feature type="region of interest" description="Disordered" evidence="1">
    <location>
        <begin position="188"/>
        <end position="218"/>
    </location>
</feature>
<dbReference type="InterPro" id="IPR018247">
    <property type="entry name" value="EF_Hand_1_Ca_BS"/>
</dbReference>
<dbReference type="InterPro" id="IPR032809">
    <property type="entry name" value="Put_HupE_UreJ"/>
</dbReference>
<feature type="transmembrane region" description="Helical" evidence="2">
    <location>
        <begin position="352"/>
        <end position="380"/>
    </location>
</feature>
<feature type="transmembrane region" description="Helical" evidence="2">
    <location>
        <begin position="295"/>
        <end position="319"/>
    </location>
</feature>
<dbReference type="InterPro" id="IPR002048">
    <property type="entry name" value="EF_hand_dom"/>
</dbReference>
<evidence type="ECO:0000313" key="5">
    <source>
        <dbReference type="Proteomes" id="UP000321485"/>
    </source>
</evidence>
<keyword evidence="2" id="KW-0472">Membrane</keyword>
<reference evidence="4 5" key="1">
    <citation type="journal article" date="2015" name="Stand. Genomic Sci.">
        <title>Genomic Encyclopedia of Bacterial and Archaeal Type Strains, Phase III: the genomes of soil and plant-associated and newly described type strains.</title>
        <authorList>
            <person name="Whitman W.B."/>
            <person name="Woyke T."/>
            <person name="Klenk H.P."/>
            <person name="Zhou Y."/>
            <person name="Lilburn T.G."/>
            <person name="Beck B.J."/>
            <person name="De Vos P."/>
            <person name="Vandamme P."/>
            <person name="Eisen J.A."/>
            <person name="Garrity G."/>
            <person name="Hugenholtz P."/>
            <person name="Kyrpides N.C."/>
        </authorList>
    </citation>
    <scope>NUCLEOTIDE SEQUENCE [LARGE SCALE GENOMIC DNA]</scope>
    <source>
        <strain evidence="4 5">DSM 64</strain>
    </source>
</reference>
<keyword evidence="2" id="KW-1133">Transmembrane helix</keyword>
<name>A0A561XNF0_ACIDE</name>
<gene>
    <name evidence="4" type="ORF">ATF69_2687</name>
</gene>
<comment type="caution">
    <text evidence="4">The sequence shown here is derived from an EMBL/GenBank/DDBJ whole genome shotgun (WGS) entry which is preliminary data.</text>
</comment>
<feature type="transmembrane region" description="Helical" evidence="2">
    <location>
        <begin position="325"/>
        <end position="345"/>
    </location>
</feature>
<accession>A0A561XNF0</accession>
<evidence type="ECO:0000256" key="1">
    <source>
        <dbReference type="SAM" id="MobiDB-lite"/>
    </source>
</evidence>
<dbReference type="Pfam" id="PF13795">
    <property type="entry name" value="HupE_UreJ_2"/>
    <property type="match status" value="1"/>
</dbReference>
<protein>
    <submittedName>
        <fullName evidence="4">HupE/UreJ protein</fullName>
    </submittedName>
</protein>
<evidence type="ECO:0000313" key="4">
    <source>
        <dbReference type="EMBL" id="TWG37639.1"/>
    </source>
</evidence>
<dbReference type="AlphaFoldDB" id="A0A561XNF0"/>
<sequence length="442" mass="45909">MRCMHWLMGLLRPHGRSPRAMVAVALTAAALAPSAWAHKASDAYLRVADAPASLGTAGAGASIGLVLSVALKDVDAALEQLDADGDRQLTWGEVRQSMPAIVQWVGQGMLWQCDGTATVPAWRFEALEQRTDGRYARLAATLPCAPAQAVTLRYGLMQGIDPTHRLLVGGALSGQTLAAVLAPDGRSGTDLRSAGSRAGQAGADGAEGAQGADATEPGAPRGGLATLLHFVTEGVHHILSGYDHLAFLLALLLPISLARPQPRHRDLPLHTESGTTPIADTPASGARDRFAGIKALLLTVTCFTVGHSITLALAGLGWVTVSGNWVEPAIAISIGISALLNLFPVQGLRSSWLALGFGLVHGLGFSGVLVEAGVAGASLLWALAGFNLGVEVGQLMVVALWCAVSVALARRAWYRSVVVHGGSVALLVLSLYWTVQRLAFAG</sequence>
<dbReference type="PROSITE" id="PS50222">
    <property type="entry name" value="EF_HAND_2"/>
    <property type="match status" value="1"/>
</dbReference>
<proteinExistence type="predicted"/>
<feature type="compositionally biased region" description="Low complexity" evidence="1">
    <location>
        <begin position="192"/>
        <end position="214"/>
    </location>
</feature>
<keyword evidence="2" id="KW-0812">Transmembrane</keyword>
<evidence type="ECO:0000256" key="2">
    <source>
        <dbReference type="SAM" id="Phobius"/>
    </source>
</evidence>
<evidence type="ECO:0000259" key="3">
    <source>
        <dbReference type="PROSITE" id="PS50222"/>
    </source>
</evidence>
<feature type="transmembrane region" description="Helical" evidence="2">
    <location>
        <begin position="417"/>
        <end position="435"/>
    </location>
</feature>
<feature type="domain" description="EF-hand" evidence="3">
    <location>
        <begin position="69"/>
        <end position="104"/>
    </location>
</feature>
<organism evidence="4 5">
    <name type="scientific">Acidovorax delafieldii</name>
    <name type="common">Pseudomonas delafieldii</name>
    <dbReference type="NCBI Taxonomy" id="47920"/>
    <lineage>
        <taxon>Bacteria</taxon>
        <taxon>Pseudomonadati</taxon>
        <taxon>Pseudomonadota</taxon>
        <taxon>Betaproteobacteria</taxon>
        <taxon>Burkholderiales</taxon>
        <taxon>Comamonadaceae</taxon>
        <taxon>Acidovorax</taxon>
    </lineage>
</organism>
<dbReference type="EMBL" id="VJWE01000013">
    <property type="protein sequence ID" value="TWG37639.1"/>
    <property type="molecule type" value="Genomic_DNA"/>
</dbReference>
<dbReference type="PROSITE" id="PS00018">
    <property type="entry name" value="EF_HAND_1"/>
    <property type="match status" value="1"/>
</dbReference>
<dbReference type="Proteomes" id="UP000321485">
    <property type="component" value="Unassembled WGS sequence"/>
</dbReference>